<dbReference type="PANTHER" id="PTHR41313:SF1">
    <property type="entry name" value="DNA METHYLASE ADENINE-SPECIFIC DOMAIN-CONTAINING PROTEIN"/>
    <property type="match status" value="1"/>
</dbReference>
<dbReference type="EMBL" id="JAAIWM010000002">
    <property type="protein sequence ID" value="NEY71915.1"/>
    <property type="molecule type" value="Genomic_DNA"/>
</dbReference>
<dbReference type="InterPro" id="IPR016843">
    <property type="entry name" value="S-AdoMet-dep_Ade-MeTrfase_prd"/>
</dbReference>
<dbReference type="PIRSF" id="PIRSF026567">
    <property type="entry name" value="Adenine_mtase_bact_prd"/>
    <property type="match status" value="1"/>
</dbReference>
<dbReference type="InterPro" id="IPR048375">
    <property type="entry name" value="YtxK-like_N"/>
</dbReference>
<evidence type="ECO:0000259" key="1">
    <source>
        <dbReference type="Pfam" id="PF02384"/>
    </source>
</evidence>
<dbReference type="PANTHER" id="PTHR41313">
    <property type="entry name" value="ADENINE-SPECIFIC METHYLTRANSFERASE"/>
    <property type="match status" value="1"/>
</dbReference>
<sequence length="329" mass="37082">MESWFTKVDQTASLIQEELEVSYLEAVYLTGVNLFEGVILQEEILHNEVLSKRLKKEYESFDLAHMSKEELRKGYQLAILKGMKEATQAHHQMTPDAVSLFVSYLVSKMTSGKKVLSILDPAVGTANLLTALFNHLPGKEVTGFGIEVDDLLVKLALSNANLQEHQIEFFNQDALADLFIDPVDLVVCDLPVGYYPDDINSQKFQLKSNSGHSLAHHLFIEQSFRYTKPGGNLIFLVPNSMFEGDQAKALHDFIKEHGVIQGLLQLPTTMFKKKEHAKSIFILQKKGPDVKLPKQALLAELPTFSNKQAMEGMIQRIDQWFATEFEGQV</sequence>
<feature type="domain" description="YtxK-like N-terminal helical" evidence="2">
    <location>
        <begin position="2"/>
        <end position="83"/>
    </location>
</feature>
<organism evidence="3 4">
    <name type="scientific">Bacillus mesophilus</name>
    <dbReference type="NCBI Taxonomy" id="1808955"/>
    <lineage>
        <taxon>Bacteria</taxon>
        <taxon>Bacillati</taxon>
        <taxon>Bacillota</taxon>
        <taxon>Bacilli</taxon>
        <taxon>Bacillales</taxon>
        <taxon>Bacillaceae</taxon>
        <taxon>Bacillus</taxon>
    </lineage>
</organism>
<dbReference type="GO" id="GO:0032259">
    <property type="term" value="P:methylation"/>
    <property type="evidence" value="ECO:0007669"/>
    <property type="project" value="UniProtKB-KW"/>
</dbReference>
<reference evidence="3 4" key="1">
    <citation type="submission" date="2020-02" db="EMBL/GenBank/DDBJ databases">
        <title>Bacillus aquiflavi sp. nov., isolated from yellow water of strong flavor Chinese baijiu in Yibin region of China.</title>
        <authorList>
            <person name="Xie J."/>
        </authorList>
    </citation>
    <scope>NUCLEOTIDE SEQUENCE [LARGE SCALE GENOMIC DNA]</scope>
    <source>
        <strain evidence="3 4">SA4</strain>
    </source>
</reference>
<dbReference type="RefSeq" id="WP_163179497.1">
    <property type="nucleotide sequence ID" value="NZ_JAAIWM010000002.1"/>
</dbReference>
<comment type="caution">
    <text evidence="3">The sequence shown here is derived from an EMBL/GenBank/DDBJ whole genome shotgun (WGS) entry which is preliminary data.</text>
</comment>
<dbReference type="PRINTS" id="PR00507">
    <property type="entry name" value="N12N6MTFRASE"/>
</dbReference>
<dbReference type="Pfam" id="PF02384">
    <property type="entry name" value="N6_Mtase"/>
    <property type="match status" value="1"/>
</dbReference>
<proteinExistence type="predicted"/>
<evidence type="ECO:0000313" key="3">
    <source>
        <dbReference type="EMBL" id="NEY71915.1"/>
    </source>
</evidence>
<dbReference type="InterPro" id="IPR052933">
    <property type="entry name" value="DNA_Protect_Modify"/>
</dbReference>
<feature type="domain" description="DNA methylase adenine-specific" evidence="1">
    <location>
        <begin position="91"/>
        <end position="298"/>
    </location>
</feature>
<evidence type="ECO:0000259" key="2">
    <source>
        <dbReference type="Pfam" id="PF21106"/>
    </source>
</evidence>
<dbReference type="GO" id="GO:0008170">
    <property type="term" value="F:N-methyltransferase activity"/>
    <property type="evidence" value="ECO:0007669"/>
    <property type="project" value="InterPro"/>
</dbReference>
<dbReference type="GO" id="GO:0003677">
    <property type="term" value="F:DNA binding"/>
    <property type="evidence" value="ECO:0007669"/>
    <property type="project" value="InterPro"/>
</dbReference>
<accession>A0A6M0Q6F8</accession>
<keyword evidence="4" id="KW-1185">Reference proteome</keyword>
<keyword evidence="3" id="KW-0808">Transferase</keyword>
<dbReference type="Gene3D" id="3.40.50.150">
    <property type="entry name" value="Vaccinia Virus protein VP39"/>
    <property type="match status" value="1"/>
</dbReference>
<name>A0A6M0Q6F8_9BACI</name>
<dbReference type="Gene3D" id="1.10.150.470">
    <property type="match status" value="1"/>
</dbReference>
<dbReference type="InterPro" id="IPR029063">
    <property type="entry name" value="SAM-dependent_MTases_sf"/>
</dbReference>
<protein>
    <submittedName>
        <fullName evidence="3">Class I SAM-dependent methyltransferase</fullName>
    </submittedName>
</protein>
<dbReference type="CDD" id="cd02440">
    <property type="entry name" value="AdoMet_MTases"/>
    <property type="match status" value="1"/>
</dbReference>
<evidence type="ECO:0000313" key="4">
    <source>
        <dbReference type="Proteomes" id="UP000481043"/>
    </source>
</evidence>
<keyword evidence="3" id="KW-0489">Methyltransferase</keyword>
<dbReference type="AlphaFoldDB" id="A0A6M0Q6F8"/>
<dbReference type="Pfam" id="PF21106">
    <property type="entry name" value="YtxK_like"/>
    <property type="match status" value="1"/>
</dbReference>
<dbReference type="Proteomes" id="UP000481043">
    <property type="component" value="Unassembled WGS sequence"/>
</dbReference>
<dbReference type="SUPFAM" id="SSF53335">
    <property type="entry name" value="S-adenosyl-L-methionine-dependent methyltransferases"/>
    <property type="match status" value="1"/>
</dbReference>
<dbReference type="InterPro" id="IPR003356">
    <property type="entry name" value="DNA_methylase_A-5"/>
</dbReference>
<gene>
    <name evidence="3" type="ORF">G4D63_09160</name>
</gene>